<evidence type="ECO:0000313" key="3">
    <source>
        <dbReference type="Proteomes" id="UP000078316"/>
    </source>
</evidence>
<protein>
    <recommendedName>
        <fullName evidence="4">Peptidase S9 prolyl oligopeptidase catalytic domain-containing protein</fullName>
    </recommendedName>
</protein>
<evidence type="ECO:0008006" key="4">
    <source>
        <dbReference type="Google" id="ProtNLM"/>
    </source>
</evidence>
<organism evidence="2 3">
    <name type="scientific">Methylobacterium platani</name>
    <dbReference type="NCBI Taxonomy" id="427683"/>
    <lineage>
        <taxon>Bacteria</taxon>
        <taxon>Pseudomonadati</taxon>
        <taxon>Pseudomonadota</taxon>
        <taxon>Alphaproteobacteria</taxon>
        <taxon>Hyphomicrobiales</taxon>
        <taxon>Methylobacteriaceae</taxon>
        <taxon>Methylobacterium</taxon>
    </lineage>
</organism>
<feature type="region of interest" description="Disordered" evidence="1">
    <location>
        <begin position="60"/>
        <end position="115"/>
    </location>
</feature>
<name>A0A179SES7_9HYPH</name>
<comment type="caution">
    <text evidence="2">The sequence shown here is derived from an EMBL/GenBank/DDBJ whole genome shotgun (WGS) entry which is preliminary data.</text>
</comment>
<evidence type="ECO:0000313" key="2">
    <source>
        <dbReference type="EMBL" id="OAS25472.1"/>
    </source>
</evidence>
<dbReference type="AlphaFoldDB" id="A0A179SES7"/>
<dbReference type="Proteomes" id="UP000078316">
    <property type="component" value="Unassembled WGS sequence"/>
</dbReference>
<dbReference type="InterPro" id="IPR029058">
    <property type="entry name" value="AB_hydrolase_fold"/>
</dbReference>
<reference evidence="2 3" key="1">
    <citation type="submission" date="2016-04" db="EMBL/GenBank/DDBJ databases">
        <authorList>
            <person name="Evans L.H."/>
            <person name="Alamgir A."/>
            <person name="Owens N."/>
            <person name="Weber N.D."/>
            <person name="Virtaneva K."/>
            <person name="Barbian K."/>
            <person name="Babar A."/>
            <person name="Rosenke K."/>
        </authorList>
    </citation>
    <scope>NUCLEOTIDE SEQUENCE [LARGE SCALE GENOMIC DNA]</scope>
    <source>
        <strain evidence="2 3">PMB02</strain>
    </source>
</reference>
<dbReference type="OrthoDB" id="7839439at2"/>
<dbReference type="SUPFAM" id="SSF53474">
    <property type="entry name" value="alpha/beta-Hydrolases"/>
    <property type="match status" value="1"/>
</dbReference>
<dbReference type="Gene3D" id="3.40.50.1820">
    <property type="entry name" value="alpha/beta hydrolase"/>
    <property type="match status" value="1"/>
</dbReference>
<dbReference type="EMBL" id="LWHQ01000016">
    <property type="protein sequence ID" value="OAS25472.1"/>
    <property type="molecule type" value="Genomic_DNA"/>
</dbReference>
<dbReference type="STRING" id="427683.A5481_08900"/>
<feature type="compositionally biased region" description="Basic and acidic residues" evidence="1">
    <location>
        <begin position="100"/>
        <end position="115"/>
    </location>
</feature>
<dbReference type="RefSeq" id="WP_053082362.1">
    <property type="nucleotide sequence ID" value="NZ_LWHQ01000016.1"/>
</dbReference>
<gene>
    <name evidence="2" type="ORF">A5481_08900</name>
</gene>
<proteinExistence type="predicted"/>
<accession>A0A179SES7</accession>
<evidence type="ECO:0000256" key="1">
    <source>
        <dbReference type="SAM" id="MobiDB-lite"/>
    </source>
</evidence>
<sequence>MVEAVRGLGARSRVPSLWLYGDNDPLVPATTWRAMHAAYAAGGAPADVVAYGRFRDDARQLRARSDARPRRRSPRSLMPDGVRLSSSGGPRAWTGPASRSGEEPLDLRLAFEEAS</sequence>